<evidence type="ECO:0000256" key="1">
    <source>
        <dbReference type="SAM" id="Phobius"/>
    </source>
</evidence>
<organism evidence="3 4">
    <name type="scientific">Dongia sedimenti</name>
    <dbReference type="NCBI Taxonomy" id="3064282"/>
    <lineage>
        <taxon>Bacteria</taxon>
        <taxon>Pseudomonadati</taxon>
        <taxon>Pseudomonadota</taxon>
        <taxon>Alphaproteobacteria</taxon>
        <taxon>Rhodospirillales</taxon>
        <taxon>Dongiaceae</taxon>
        <taxon>Dongia</taxon>
    </lineage>
</organism>
<evidence type="ECO:0000259" key="2">
    <source>
        <dbReference type="Pfam" id="PF20349"/>
    </source>
</evidence>
<keyword evidence="1" id="KW-1133">Transmembrane helix</keyword>
<sequence>MEHPARAPDWAAALQESNFAFAIRDSTWIYPTANLSHILGLALLVGSILILDLRVLGIGRWVAVEALSRLTTPFSIIGICLSLASGAVLFSADAAALAGHPIFRLKMAILAAALANALLFRWLWQRQIAGGTDPVPAPARLQAVLSGLAWLSVASCGRLIAYF</sequence>
<accession>A0ABU0YJZ3</accession>
<keyword evidence="1" id="KW-0812">Transmembrane</keyword>
<dbReference type="Pfam" id="PF20349">
    <property type="entry name" value="DUF6644"/>
    <property type="match status" value="1"/>
</dbReference>
<dbReference type="InterPro" id="IPR046586">
    <property type="entry name" value="DUF6644"/>
</dbReference>
<keyword evidence="1" id="KW-0472">Membrane</keyword>
<name>A0ABU0YJZ3_9PROT</name>
<comment type="caution">
    <text evidence="3">The sequence shown here is derived from an EMBL/GenBank/DDBJ whole genome shotgun (WGS) entry which is preliminary data.</text>
</comment>
<reference evidence="4" key="1">
    <citation type="submission" date="2023-08" db="EMBL/GenBank/DDBJ databases">
        <title>Rhodospirillaceae gen. nov., a novel taxon isolated from the Yangtze River Yuezi River estuary sludge.</title>
        <authorList>
            <person name="Ruan L."/>
        </authorList>
    </citation>
    <scope>NUCLEOTIDE SEQUENCE [LARGE SCALE GENOMIC DNA]</scope>
    <source>
        <strain evidence="4">R-7</strain>
    </source>
</reference>
<feature type="transmembrane region" description="Helical" evidence="1">
    <location>
        <begin position="74"/>
        <end position="98"/>
    </location>
</feature>
<dbReference type="RefSeq" id="WP_379955471.1">
    <property type="nucleotide sequence ID" value="NZ_JAUYVI010000003.1"/>
</dbReference>
<evidence type="ECO:0000313" key="4">
    <source>
        <dbReference type="Proteomes" id="UP001230156"/>
    </source>
</evidence>
<evidence type="ECO:0000313" key="3">
    <source>
        <dbReference type="EMBL" id="MDQ7248027.1"/>
    </source>
</evidence>
<feature type="domain" description="DUF6644" evidence="2">
    <location>
        <begin position="29"/>
        <end position="162"/>
    </location>
</feature>
<keyword evidence="4" id="KW-1185">Reference proteome</keyword>
<feature type="transmembrane region" description="Helical" evidence="1">
    <location>
        <begin position="105"/>
        <end position="124"/>
    </location>
</feature>
<feature type="transmembrane region" description="Helical" evidence="1">
    <location>
        <begin position="38"/>
        <end position="62"/>
    </location>
</feature>
<gene>
    <name evidence="3" type="ORF">Q8A70_10140</name>
</gene>
<dbReference type="EMBL" id="JAUYVI010000003">
    <property type="protein sequence ID" value="MDQ7248027.1"/>
    <property type="molecule type" value="Genomic_DNA"/>
</dbReference>
<dbReference type="Proteomes" id="UP001230156">
    <property type="component" value="Unassembled WGS sequence"/>
</dbReference>
<proteinExistence type="predicted"/>
<protein>
    <recommendedName>
        <fullName evidence="2">DUF6644 domain-containing protein</fullName>
    </recommendedName>
</protein>